<organism evidence="1 2">
    <name type="scientific">Psychrobacter pacificensis</name>
    <dbReference type="NCBI Taxonomy" id="112002"/>
    <lineage>
        <taxon>Bacteria</taxon>
        <taxon>Pseudomonadati</taxon>
        <taxon>Pseudomonadota</taxon>
        <taxon>Gammaproteobacteria</taxon>
        <taxon>Moraxellales</taxon>
        <taxon>Moraxellaceae</taxon>
        <taxon>Psychrobacter</taxon>
    </lineage>
</organism>
<reference evidence="2" key="1">
    <citation type="journal article" date="2019" name="Int. J. Syst. Evol. Microbiol.">
        <title>The Global Catalogue of Microorganisms (GCM) 10K type strain sequencing project: providing services to taxonomists for standard genome sequencing and annotation.</title>
        <authorList>
            <consortium name="The Broad Institute Genomics Platform"/>
            <consortium name="The Broad Institute Genome Sequencing Center for Infectious Disease"/>
            <person name="Wu L."/>
            <person name="Ma J."/>
        </authorList>
    </citation>
    <scope>NUCLEOTIDE SEQUENCE [LARGE SCALE GENOMIC DNA]</scope>
    <source>
        <strain evidence="2">NBRC 103191</strain>
    </source>
</reference>
<name>A0ABQ5Z245_9GAMM</name>
<accession>A0ABQ5Z245</accession>
<dbReference type="Proteomes" id="UP001156645">
    <property type="component" value="Unassembled WGS sequence"/>
</dbReference>
<evidence type="ECO:0000313" key="1">
    <source>
        <dbReference type="EMBL" id="GLR29501.1"/>
    </source>
</evidence>
<sequence length="68" mass="7351">MIYQHYKDVMKPLCAVMPALTLIFGLSVLSTAAMAEAVSLPMDTLPNRITLPNVSPANSALANRSAYR</sequence>
<evidence type="ECO:0000313" key="2">
    <source>
        <dbReference type="Proteomes" id="UP001156645"/>
    </source>
</evidence>
<protein>
    <submittedName>
        <fullName evidence="1">Uncharacterized protein</fullName>
    </submittedName>
</protein>
<comment type="caution">
    <text evidence="1">The sequence shown here is derived from an EMBL/GenBank/DDBJ whole genome shotgun (WGS) entry which is preliminary data.</text>
</comment>
<proteinExistence type="predicted"/>
<gene>
    <name evidence="1" type="ORF">GCM10007915_17400</name>
</gene>
<keyword evidence="2" id="KW-1185">Reference proteome</keyword>
<dbReference type="EMBL" id="BSOK01000038">
    <property type="protein sequence ID" value="GLR29501.1"/>
    <property type="molecule type" value="Genomic_DNA"/>
</dbReference>